<dbReference type="InterPro" id="IPR000086">
    <property type="entry name" value="NUDIX_hydrolase_dom"/>
</dbReference>
<comment type="cofactor">
    <cofactor evidence="1">
        <name>Mg(2+)</name>
        <dbReference type="ChEBI" id="CHEBI:18420"/>
    </cofactor>
</comment>
<evidence type="ECO:0000313" key="5">
    <source>
        <dbReference type="EMBL" id="MBF6057642.1"/>
    </source>
</evidence>
<sequence>MTDFDQTYLGKLLKHMGNEDFILPAARAVILNQQQEVLLIQRSDNQRWGLPAGSIEIGESILDCVIREVQEETGLTVLSATPYALYTESRFSFINAFGRKHHTFSLSFLITDWSGELVKQTDETLDAKFFKTTELPELVFHYDEVIQDALSFDGQFILK</sequence>
<gene>
    <name evidence="5" type="ORF">H8792_004740</name>
</gene>
<dbReference type="Gene3D" id="3.90.79.10">
    <property type="entry name" value="Nucleoside Triphosphate Pyrophosphohydrolase"/>
    <property type="match status" value="1"/>
</dbReference>
<protein>
    <submittedName>
        <fullName evidence="5">NUDIX domain-containing protein</fullName>
    </submittedName>
</protein>
<keyword evidence="6" id="KW-1185">Reference proteome</keyword>
<dbReference type="PRINTS" id="PR00502">
    <property type="entry name" value="NUDIXFAMILY"/>
</dbReference>
<evidence type="ECO:0000259" key="4">
    <source>
        <dbReference type="PROSITE" id="PS51462"/>
    </source>
</evidence>
<comment type="similarity">
    <text evidence="3">Belongs to the Nudix hydrolase family.</text>
</comment>
<accession>A0ABS0BUY0</accession>
<organism evidence="5 6">
    <name type="scientific">Thiomicrorhabdus heinhorstiae</name>
    <dbReference type="NCBI Taxonomy" id="2748010"/>
    <lineage>
        <taxon>Bacteria</taxon>
        <taxon>Pseudomonadati</taxon>
        <taxon>Pseudomonadota</taxon>
        <taxon>Gammaproteobacteria</taxon>
        <taxon>Thiotrichales</taxon>
        <taxon>Piscirickettsiaceae</taxon>
        <taxon>Thiomicrorhabdus</taxon>
    </lineage>
</organism>
<dbReference type="EMBL" id="JACBGI020000005">
    <property type="protein sequence ID" value="MBF6057642.1"/>
    <property type="molecule type" value="Genomic_DNA"/>
</dbReference>
<reference evidence="5 6" key="1">
    <citation type="submission" date="2020-11" db="EMBL/GenBank/DDBJ databases">
        <title>Sulfur oxidizing isolate from Hospital Hole Sinkhole.</title>
        <authorList>
            <person name="Scott K.M."/>
        </authorList>
    </citation>
    <scope>NUCLEOTIDE SEQUENCE [LARGE SCALE GENOMIC DNA]</scope>
    <source>
        <strain evidence="5 6">HH1</strain>
    </source>
</reference>
<name>A0ABS0BUY0_9GAMM</name>
<dbReference type="Pfam" id="PF00293">
    <property type="entry name" value="NUDIX"/>
    <property type="match status" value="1"/>
</dbReference>
<dbReference type="InterPro" id="IPR020084">
    <property type="entry name" value="NUDIX_hydrolase_CS"/>
</dbReference>
<dbReference type="InterPro" id="IPR020476">
    <property type="entry name" value="Nudix_hydrolase"/>
</dbReference>
<keyword evidence="2 3" id="KW-0378">Hydrolase</keyword>
<feature type="domain" description="Nudix hydrolase" evidence="4">
    <location>
        <begin position="21"/>
        <end position="152"/>
    </location>
</feature>
<dbReference type="InterPro" id="IPR015797">
    <property type="entry name" value="NUDIX_hydrolase-like_dom_sf"/>
</dbReference>
<dbReference type="SUPFAM" id="SSF55811">
    <property type="entry name" value="Nudix"/>
    <property type="match status" value="1"/>
</dbReference>
<dbReference type="PROSITE" id="PS51462">
    <property type="entry name" value="NUDIX"/>
    <property type="match status" value="1"/>
</dbReference>
<dbReference type="PANTHER" id="PTHR43046">
    <property type="entry name" value="GDP-MANNOSE MANNOSYL HYDROLASE"/>
    <property type="match status" value="1"/>
</dbReference>
<proteinExistence type="inferred from homology"/>
<dbReference type="RefSeq" id="WP_185977784.1">
    <property type="nucleotide sequence ID" value="NZ_JACBGI020000005.1"/>
</dbReference>
<evidence type="ECO:0000256" key="2">
    <source>
        <dbReference type="ARBA" id="ARBA00022801"/>
    </source>
</evidence>
<evidence type="ECO:0000256" key="3">
    <source>
        <dbReference type="RuleBase" id="RU003476"/>
    </source>
</evidence>
<dbReference type="PANTHER" id="PTHR43046:SF2">
    <property type="entry name" value="8-OXO-DGTP DIPHOSPHATASE-RELATED"/>
    <property type="match status" value="1"/>
</dbReference>
<comment type="caution">
    <text evidence="5">The sequence shown here is derived from an EMBL/GenBank/DDBJ whole genome shotgun (WGS) entry which is preliminary data.</text>
</comment>
<dbReference type="Proteomes" id="UP001193680">
    <property type="component" value="Unassembled WGS sequence"/>
</dbReference>
<dbReference type="PROSITE" id="PS00893">
    <property type="entry name" value="NUDIX_BOX"/>
    <property type="match status" value="1"/>
</dbReference>
<evidence type="ECO:0000256" key="1">
    <source>
        <dbReference type="ARBA" id="ARBA00001946"/>
    </source>
</evidence>
<evidence type="ECO:0000313" key="6">
    <source>
        <dbReference type="Proteomes" id="UP001193680"/>
    </source>
</evidence>